<keyword evidence="2" id="KW-1185">Reference proteome</keyword>
<comment type="caution">
    <text evidence="1">The sequence shown here is derived from an EMBL/GenBank/DDBJ whole genome shotgun (WGS) entry which is preliminary data.</text>
</comment>
<dbReference type="EMBL" id="BNDV01000008">
    <property type="protein sequence ID" value="GHI14716.1"/>
    <property type="molecule type" value="Genomic_DNA"/>
</dbReference>
<accession>A0ABQ3NPN7</accession>
<reference evidence="2" key="1">
    <citation type="submission" date="2020-09" db="EMBL/GenBank/DDBJ databases">
        <title>Whole genome shotgun sequence of Streptomyces cinnamonensis NBRC 15873.</title>
        <authorList>
            <person name="Komaki H."/>
            <person name="Tamura T."/>
        </authorList>
    </citation>
    <scope>NUCLEOTIDE SEQUENCE [LARGE SCALE GENOMIC DNA]</scope>
    <source>
        <strain evidence="2">NBRC 15873</strain>
    </source>
</reference>
<evidence type="ECO:0008006" key="3">
    <source>
        <dbReference type="Google" id="ProtNLM"/>
    </source>
</evidence>
<sequence length="69" mass="7658">MAHMADVIPTNPQEEAAQGRIALWLSAEDLGWLARHCCCPEDASPDEKDRCGRLRFRSSAALHKHSRSG</sequence>
<evidence type="ECO:0000313" key="1">
    <source>
        <dbReference type="EMBL" id="GHI14716.1"/>
    </source>
</evidence>
<evidence type="ECO:0000313" key="2">
    <source>
        <dbReference type="Proteomes" id="UP000660554"/>
    </source>
</evidence>
<gene>
    <name evidence="1" type="ORF">Scinn_41790</name>
</gene>
<protein>
    <recommendedName>
        <fullName evidence="3">Transposase</fullName>
    </recommendedName>
</protein>
<organism evidence="1 2">
    <name type="scientific">Streptomyces virginiae</name>
    <name type="common">Streptomyces cinnamonensis</name>
    <dbReference type="NCBI Taxonomy" id="1961"/>
    <lineage>
        <taxon>Bacteria</taxon>
        <taxon>Bacillati</taxon>
        <taxon>Actinomycetota</taxon>
        <taxon>Actinomycetes</taxon>
        <taxon>Kitasatosporales</taxon>
        <taxon>Streptomycetaceae</taxon>
        <taxon>Streptomyces</taxon>
    </lineage>
</organism>
<proteinExistence type="predicted"/>
<dbReference type="Proteomes" id="UP000660554">
    <property type="component" value="Unassembled WGS sequence"/>
</dbReference>
<name>A0ABQ3NPN7_STRVG</name>